<feature type="compositionally biased region" description="Basic residues" evidence="1">
    <location>
        <begin position="1"/>
        <end position="11"/>
    </location>
</feature>
<comment type="caution">
    <text evidence="2">The sequence shown here is derived from an EMBL/GenBank/DDBJ whole genome shotgun (WGS) entry which is preliminary data.</text>
</comment>
<accession>A0A9Q0IN20</accession>
<protein>
    <submittedName>
        <fullName evidence="2">Uncharacterized protein</fullName>
    </submittedName>
</protein>
<feature type="compositionally biased region" description="Basic and acidic residues" evidence="1">
    <location>
        <begin position="112"/>
        <end position="123"/>
    </location>
</feature>
<dbReference type="AlphaFoldDB" id="A0A9Q0IN20"/>
<evidence type="ECO:0000313" key="3">
    <source>
        <dbReference type="Proteomes" id="UP001148018"/>
    </source>
</evidence>
<evidence type="ECO:0000256" key="1">
    <source>
        <dbReference type="SAM" id="MobiDB-lite"/>
    </source>
</evidence>
<evidence type="ECO:0000313" key="2">
    <source>
        <dbReference type="EMBL" id="KAJ3604255.1"/>
    </source>
</evidence>
<reference evidence="2" key="1">
    <citation type="submission" date="2022-07" db="EMBL/GenBank/DDBJ databases">
        <title>Chromosome-level genome of Muraenolepis orangiensis.</title>
        <authorList>
            <person name="Kim J."/>
        </authorList>
    </citation>
    <scope>NUCLEOTIDE SEQUENCE</scope>
    <source>
        <strain evidence="2">KU_S4_2022</strain>
        <tissue evidence="2">Muscle</tissue>
    </source>
</reference>
<feature type="region of interest" description="Disordered" evidence="1">
    <location>
        <begin position="1"/>
        <end position="21"/>
    </location>
</feature>
<dbReference type="EMBL" id="JANIIK010000044">
    <property type="protein sequence ID" value="KAJ3604255.1"/>
    <property type="molecule type" value="Genomic_DNA"/>
</dbReference>
<keyword evidence="3" id="KW-1185">Reference proteome</keyword>
<proteinExistence type="predicted"/>
<feature type="compositionally biased region" description="Polar residues" evidence="1">
    <location>
        <begin position="59"/>
        <end position="80"/>
    </location>
</feature>
<name>A0A9Q0IN20_9TELE</name>
<feature type="compositionally biased region" description="Low complexity" evidence="1">
    <location>
        <begin position="81"/>
        <end position="99"/>
    </location>
</feature>
<feature type="region of interest" description="Disordered" evidence="1">
    <location>
        <begin position="59"/>
        <end position="123"/>
    </location>
</feature>
<gene>
    <name evidence="2" type="ORF">NHX12_028996</name>
</gene>
<sequence>MMGRLKKRAKKSGSGGDALTDMNRTEKWVWDEFSFLIPHIETVDARNVATFAAAVANASGTELTPSTNQNSVVASTTSRVATPTLPAASPPASQTASQPGLVGSRWGSEDGVTSRELSKYYLP</sequence>
<organism evidence="2 3">
    <name type="scientific">Muraenolepis orangiensis</name>
    <name type="common">Patagonian moray cod</name>
    <dbReference type="NCBI Taxonomy" id="630683"/>
    <lineage>
        <taxon>Eukaryota</taxon>
        <taxon>Metazoa</taxon>
        <taxon>Chordata</taxon>
        <taxon>Craniata</taxon>
        <taxon>Vertebrata</taxon>
        <taxon>Euteleostomi</taxon>
        <taxon>Actinopterygii</taxon>
        <taxon>Neopterygii</taxon>
        <taxon>Teleostei</taxon>
        <taxon>Neoteleostei</taxon>
        <taxon>Acanthomorphata</taxon>
        <taxon>Zeiogadaria</taxon>
        <taxon>Gadariae</taxon>
        <taxon>Gadiformes</taxon>
        <taxon>Muraenolepidoidei</taxon>
        <taxon>Muraenolepididae</taxon>
        <taxon>Muraenolepis</taxon>
    </lineage>
</organism>
<dbReference type="Proteomes" id="UP001148018">
    <property type="component" value="Unassembled WGS sequence"/>
</dbReference>
<dbReference type="OrthoDB" id="10003966at2759"/>